<feature type="compositionally biased region" description="Basic and acidic residues" evidence="1">
    <location>
        <begin position="1"/>
        <end position="10"/>
    </location>
</feature>
<protein>
    <submittedName>
        <fullName evidence="2">Uncharacterized protein</fullName>
    </submittedName>
</protein>
<reference evidence="2 3" key="1">
    <citation type="submission" date="2019-11" db="EMBL/GenBank/DDBJ databases">
        <title>Whole genome sequence of Oryza granulata.</title>
        <authorList>
            <person name="Li W."/>
        </authorList>
    </citation>
    <scope>NUCLEOTIDE SEQUENCE [LARGE SCALE GENOMIC DNA]</scope>
    <source>
        <strain evidence="3">cv. Menghai</strain>
        <tissue evidence="2">Leaf</tissue>
    </source>
</reference>
<organism evidence="2 3">
    <name type="scientific">Oryza meyeriana var. granulata</name>
    <dbReference type="NCBI Taxonomy" id="110450"/>
    <lineage>
        <taxon>Eukaryota</taxon>
        <taxon>Viridiplantae</taxon>
        <taxon>Streptophyta</taxon>
        <taxon>Embryophyta</taxon>
        <taxon>Tracheophyta</taxon>
        <taxon>Spermatophyta</taxon>
        <taxon>Magnoliopsida</taxon>
        <taxon>Liliopsida</taxon>
        <taxon>Poales</taxon>
        <taxon>Poaceae</taxon>
        <taxon>BOP clade</taxon>
        <taxon>Oryzoideae</taxon>
        <taxon>Oryzeae</taxon>
        <taxon>Oryzinae</taxon>
        <taxon>Oryza</taxon>
        <taxon>Oryza meyeriana</taxon>
    </lineage>
</organism>
<evidence type="ECO:0000256" key="1">
    <source>
        <dbReference type="SAM" id="MobiDB-lite"/>
    </source>
</evidence>
<feature type="region of interest" description="Disordered" evidence="1">
    <location>
        <begin position="1"/>
        <end position="43"/>
    </location>
</feature>
<name>A0A6G1C4I2_9ORYZ</name>
<comment type="caution">
    <text evidence="2">The sequence shown here is derived from an EMBL/GenBank/DDBJ whole genome shotgun (WGS) entry which is preliminary data.</text>
</comment>
<accession>A0A6G1C4I2</accession>
<gene>
    <name evidence="2" type="ORF">E2562_006784</name>
</gene>
<dbReference type="Proteomes" id="UP000479710">
    <property type="component" value="Unassembled WGS sequence"/>
</dbReference>
<sequence>MGWDWGKREAAQSGGCEVGGDGVRVAGQDGQAQARRYSPGDRGMLDTLPIRGIEWGSEEQINAVAVETDNLRKLLNAKD</sequence>
<dbReference type="EMBL" id="SPHZ02000010">
    <property type="protein sequence ID" value="KAF0895072.1"/>
    <property type="molecule type" value="Genomic_DNA"/>
</dbReference>
<dbReference type="AlphaFoldDB" id="A0A6G1C4I2"/>
<keyword evidence="3" id="KW-1185">Reference proteome</keyword>
<proteinExistence type="predicted"/>
<evidence type="ECO:0000313" key="3">
    <source>
        <dbReference type="Proteomes" id="UP000479710"/>
    </source>
</evidence>
<evidence type="ECO:0000313" key="2">
    <source>
        <dbReference type="EMBL" id="KAF0895072.1"/>
    </source>
</evidence>